<dbReference type="Proteomes" id="UP000276133">
    <property type="component" value="Unassembled WGS sequence"/>
</dbReference>
<name>A0A3M7S5V5_BRAPC</name>
<protein>
    <submittedName>
        <fullName evidence="1">Uncharacterized protein</fullName>
    </submittedName>
</protein>
<accession>A0A3M7S5V5</accession>
<reference evidence="1 2" key="1">
    <citation type="journal article" date="2018" name="Sci. Rep.">
        <title>Genomic signatures of local adaptation to the degree of environmental predictability in rotifers.</title>
        <authorList>
            <person name="Franch-Gras L."/>
            <person name="Hahn C."/>
            <person name="Garcia-Roger E.M."/>
            <person name="Carmona M.J."/>
            <person name="Serra M."/>
            <person name="Gomez A."/>
        </authorList>
    </citation>
    <scope>NUCLEOTIDE SEQUENCE [LARGE SCALE GENOMIC DNA]</scope>
    <source>
        <strain evidence="1">HYR1</strain>
    </source>
</reference>
<keyword evidence="2" id="KW-1185">Reference proteome</keyword>
<dbReference type="OrthoDB" id="10413651at2759"/>
<organism evidence="1 2">
    <name type="scientific">Brachionus plicatilis</name>
    <name type="common">Marine rotifer</name>
    <name type="synonym">Brachionus muelleri</name>
    <dbReference type="NCBI Taxonomy" id="10195"/>
    <lineage>
        <taxon>Eukaryota</taxon>
        <taxon>Metazoa</taxon>
        <taxon>Spiralia</taxon>
        <taxon>Gnathifera</taxon>
        <taxon>Rotifera</taxon>
        <taxon>Eurotatoria</taxon>
        <taxon>Monogononta</taxon>
        <taxon>Pseudotrocha</taxon>
        <taxon>Ploima</taxon>
        <taxon>Brachionidae</taxon>
        <taxon>Brachionus</taxon>
    </lineage>
</organism>
<proteinExistence type="predicted"/>
<gene>
    <name evidence="1" type="ORF">BpHYR1_038186</name>
</gene>
<evidence type="ECO:0000313" key="2">
    <source>
        <dbReference type="Proteomes" id="UP000276133"/>
    </source>
</evidence>
<evidence type="ECO:0000313" key="1">
    <source>
        <dbReference type="EMBL" id="RNA30978.1"/>
    </source>
</evidence>
<dbReference type="AlphaFoldDB" id="A0A3M7S5V5"/>
<dbReference type="EMBL" id="REGN01002007">
    <property type="protein sequence ID" value="RNA30978.1"/>
    <property type="molecule type" value="Genomic_DNA"/>
</dbReference>
<comment type="caution">
    <text evidence="1">The sequence shown here is derived from an EMBL/GenBank/DDBJ whole genome shotgun (WGS) entry which is preliminary data.</text>
</comment>
<sequence length="239" mass="27956">MEKVVIDSNNNSTILKIDLMQTEKIREVKKRIKKDCESNVSVDQGNKFSFRLWNIRMSDLDSEEKYLRQKTFNFKLEAKFFRFSGFNSFGETTLMFSKKRGLEIMTSESTNQITMVISSEDILYCACVFQSPVFMLFIKIGDCVANIFYDKLKSLNSFDKKFKANLINLTRIAVFLKTSDIEVGLISNNLKRFFDSISDLDDKPRRLDFLNLKKSKELLISEFESDQDILKEIYDFISE</sequence>